<dbReference type="PANTHER" id="PTHR34666">
    <property type="entry name" value="EXPRESSED PROTEIN"/>
    <property type="match status" value="1"/>
</dbReference>
<evidence type="ECO:0000313" key="2">
    <source>
        <dbReference type="EMBL" id="KAG6519324.1"/>
    </source>
</evidence>
<gene>
    <name evidence="2" type="ORF">ZIOFF_022817</name>
</gene>
<evidence type="ECO:0000256" key="1">
    <source>
        <dbReference type="SAM" id="MobiDB-lite"/>
    </source>
</evidence>
<dbReference type="AlphaFoldDB" id="A0A8J5H3H8"/>
<keyword evidence="3" id="KW-1185">Reference proteome</keyword>
<dbReference type="PANTHER" id="PTHR34666:SF1">
    <property type="entry name" value="OS02G0554800 PROTEIN"/>
    <property type="match status" value="1"/>
</dbReference>
<reference evidence="2 3" key="1">
    <citation type="submission" date="2020-08" db="EMBL/GenBank/DDBJ databases">
        <title>Plant Genome Project.</title>
        <authorList>
            <person name="Zhang R.-G."/>
        </authorList>
    </citation>
    <scope>NUCLEOTIDE SEQUENCE [LARGE SCALE GENOMIC DNA]</scope>
    <source>
        <tissue evidence="2">Rhizome</tissue>
    </source>
</reference>
<dbReference type="EMBL" id="JACMSC010000006">
    <property type="protein sequence ID" value="KAG6519324.1"/>
    <property type="molecule type" value="Genomic_DNA"/>
</dbReference>
<dbReference type="Proteomes" id="UP000734854">
    <property type="component" value="Unassembled WGS sequence"/>
</dbReference>
<comment type="caution">
    <text evidence="2">The sequence shown here is derived from an EMBL/GenBank/DDBJ whole genome shotgun (WGS) entry which is preliminary data.</text>
</comment>
<feature type="region of interest" description="Disordered" evidence="1">
    <location>
        <begin position="80"/>
        <end position="103"/>
    </location>
</feature>
<evidence type="ECO:0000313" key="3">
    <source>
        <dbReference type="Proteomes" id="UP000734854"/>
    </source>
</evidence>
<name>A0A8J5H3H8_ZINOF</name>
<protein>
    <submittedName>
        <fullName evidence="2">Uncharacterized protein</fullName>
    </submittedName>
</protein>
<accession>A0A8J5H3H8</accession>
<sequence length="142" mass="16154">MMDDFSFPTVAVDEDPLAPFPHFAPSPFFCFLSSAGDQQPFEDAEATMKKTNPKVDSAESSRRFVDEERMDMLWEDFNDETSRKLSNSSSSIRSCKSEQQRGSLIHRRRPSLIVMVKVLKKLLLIQKAAASSKRKQHHSSTN</sequence>
<organism evidence="2 3">
    <name type="scientific">Zingiber officinale</name>
    <name type="common">Ginger</name>
    <name type="synonym">Amomum zingiber</name>
    <dbReference type="NCBI Taxonomy" id="94328"/>
    <lineage>
        <taxon>Eukaryota</taxon>
        <taxon>Viridiplantae</taxon>
        <taxon>Streptophyta</taxon>
        <taxon>Embryophyta</taxon>
        <taxon>Tracheophyta</taxon>
        <taxon>Spermatophyta</taxon>
        <taxon>Magnoliopsida</taxon>
        <taxon>Liliopsida</taxon>
        <taxon>Zingiberales</taxon>
        <taxon>Zingiberaceae</taxon>
        <taxon>Zingiber</taxon>
    </lineage>
</organism>
<feature type="compositionally biased region" description="Low complexity" evidence="1">
    <location>
        <begin position="84"/>
        <end position="94"/>
    </location>
</feature>
<proteinExistence type="predicted"/>